<evidence type="ECO:0000256" key="2">
    <source>
        <dbReference type="SAM" id="MobiDB-lite"/>
    </source>
</evidence>
<evidence type="ECO:0000313" key="3">
    <source>
        <dbReference type="EMBL" id="KZV34994.1"/>
    </source>
</evidence>
<protein>
    <submittedName>
        <fullName evidence="3">Uncharacterized protein</fullName>
    </submittedName>
</protein>
<feature type="region of interest" description="Disordered" evidence="2">
    <location>
        <begin position="121"/>
        <end position="204"/>
    </location>
</feature>
<feature type="coiled-coil region" evidence="1">
    <location>
        <begin position="351"/>
        <end position="413"/>
    </location>
</feature>
<reference evidence="3 4" key="1">
    <citation type="journal article" date="2015" name="Proc. Natl. Acad. Sci. U.S.A.">
        <title>The resurrection genome of Boea hygrometrica: A blueprint for survival of dehydration.</title>
        <authorList>
            <person name="Xiao L."/>
            <person name="Yang G."/>
            <person name="Zhang L."/>
            <person name="Yang X."/>
            <person name="Zhao S."/>
            <person name="Ji Z."/>
            <person name="Zhou Q."/>
            <person name="Hu M."/>
            <person name="Wang Y."/>
            <person name="Chen M."/>
            <person name="Xu Y."/>
            <person name="Jin H."/>
            <person name="Xiao X."/>
            <person name="Hu G."/>
            <person name="Bao F."/>
            <person name="Hu Y."/>
            <person name="Wan P."/>
            <person name="Li L."/>
            <person name="Deng X."/>
            <person name="Kuang T."/>
            <person name="Xiang C."/>
            <person name="Zhu J.K."/>
            <person name="Oliver M.J."/>
            <person name="He Y."/>
        </authorList>
    </citation>
    <scope>NUCLEOTIDE SEQUENCE [LARGE SCALE GENOMIC DNA]</scope>
    <source>
        <strain evidence="4">cv. XS01</strain>
    </source>
</reference>
<dbReference type="AlphaFoldDB" id="A0A2Z7BL02"/>
<evidence type="ECO:0000256" key="1">
    <source>
        <dbReference type="SAM" id="Coils"/>
    </source>
</evidence>
<dbReference type="Proteomes" id="UP000250235">
    <property type="component" value="Unassembled WGS sequence"/>
</dbReference>
<name>A0A2Z7BL02_9LAMI</name>
<evidence type="ECO:0000313" key="4">
    <source>
        <dbReference type="Proteomes" id="UP000250235"/>
    </source>
</evidence>
<feature type="compositionally biased region" description="Low complexity" evidence="2">
    <location>
        <begin position="152"/>
        <end position="163"/>
    </location>
</feature>
<keyword evidence="4" id="KW-1185">Reference proteome</keyword>
<accession>A0A2Z7BL02</accession>
<organism evidence="3 4">
    <name type="scientific">Dorcoceras hygrometricum</name>
    <dbReference type="NCBI Taxonomy" id="472368"/>
    <lineage>
        <taxon>Eukaryota</taxon>
        <taxon>Viridiplantae</taxon>
        <taxon>Streptophyta</taxon>
        <taxon>Embryophyta</taxon>
        <taxon>Tracheophyta</taxon>
        <taxon>Spermatophyta</taxon>
        <taxon>Magnoliopsida</taxon>
        <taxon>eudicotyledons</taxon>
        <taxon>Gunneridae</taxon>
        <taxon>Pentapetalae</taxon>
        <taxon>asterids</taxon>
        <taxon>lamiids</taxon>
        <taxon>Lamiales</taxon>
        <taxon>Gesneriaceae</taxon>
        <taxon>Didymocarpoideae</taxon>
        <taxon>Trichosporeae</taxon>
        <taxon>Loxocarpinae</taxon>
        <taxon>Dorcoceras</taxon>
    </lineage>
</organism>
<dbReference type="EMBL" id="KV005014">
    <property type="protein sequence ID" value="KZV34994.1"/>
    <property type="molecule type" value="Genomic_DNA"/>
</dbReference>
<gene>
    <name evidence="3" type="ORF">F511_22936</name>
</gene>
<proteinExistence type="predicted"/>
<feature type="compositionally biased region" description="Acidic residues" evidence="2">
    <location>
        <begin position="180"/>
        <end position="191"/>
    </location>
</feature>
<sequence>MSPKKEGKIPKHSRVFSVKSLAFLSQIPRPIFVESPVNPFLISCISHRRSVPRAPISPLPQIPSTVPASCVASSTLRPSSVVFRGVPLGFASFSSAFNRFGAPLFSAKDTKASASVGITVTPSSAPVKSKKRKASSAPSRPIQSSRERKYSTRSSSRLVSSFSNTDDDPVDLVSSPPGLGDDDDSSGDEDAGNPQGSPTTEELIDDYSLEERNTGLVPESDPPCIPSDLSSRRARFQQLERSAINVDFGFSDAGTSTSSQLIRSVPSVESLSFAKAAVRNVLELCLHQLGETQRLAMISAVSILRVAPEFSSDSSLLENVATIFSDSDAAQARSTSLMAKVEDFHYKRRKAEGMEQENSSVRAQIQNLTTEYDTNEDEVKRLEEKILEHRAKMASLMDEAESLEKKLLSSRRDTQIVVDEVGQLESSATAFVEFLQSGTFDELTPPPRPRVGSFDQSWVVAYPGFRDDSPESVSDTLLTACVHHRFLVVDCLGARSPVASRANVSWSFEFYNPSLFPRQFGLKPIIPHLVLYYPMDILHLDSELGSGRLSKATVELLAAAPSSFLSPIRVYAPEDVNSFTAWWPPRRAVLAPTFD</sequence>
<keyword evidence="1" id="KW-0175">Coiled coil</keyword>